<evidence type="ECO:0000256" key="1">
    <source>
        <dbReference type="SAM" id="MobiDB-lite"/>
    </source>
</evidence>
<dbReference type="PANTHER" id="PTHR21074">
    <property type="entry name" value="IQ AND UBIQUITIN-LIKE DOMAIN-CONTAINING PROTEIN"/>
    <property type="match status" value="1"/>
</dbReference>
<dbReference type="EMBL" id="JARAKH010000034">
    <property type="protein sequence ID" value="KAK8384536.1"/>
    <property type="molecule type" value="Genomic_DNA"/>
</dbReference>
<dbReference type="Pfam" id="PF25805">
    <property type="entry name" value="IQUB"/>
    <property type="match status" value="1"/>
</dbReference>
<evidence type="ECO:0000313" key="3">
    <source>
        <dbReference type="EMBL" id="KAK8384536.1"/>
    </source>
</evidence>
<dbReference type="GO" id="GO:0030317">
    <property type="term" value="P:flagellated sperm motility"/>
    <property type="evidence" value="ECO:0007669"/>
    <property type="project" value="TreeGrafter"/>
</dbReference>
<dbReference type="InterPro" id="IPR000626">
    <property type="entry name" value="Ubiquitin-like_dom"/>
</dbReference>
<evidence type="ECO:0000259" key="2">
    <source>
        <dbReference type="PROSITE" id="PS50053"/>
    </source>
</evidence>
<dbReference type="GO" id="GO:0001669">
    <property type="term" value="C:acrosomal vesicle"/>
    <property type="evidence" value="ECO:0007669"/>
    <property type="project" value="TreeGrafter"/>
</dbReference>
<feature type="region of interest" description="Disordered" evidence="1">
    <location>
        <begin position="1"/>
        <end position="58"/>
    </location>
</feature>
<dbReference type="InterPro" id="IPR037695">
    <property type="entry name" value="IQUB"/>
</dbReference>
<dbReference type="GO" id="GO:0060271">
    <property type="term" value="P:cilium assembly"/>
    <property type="evidence" value="ECO:0007669"/>
    <property type="project" value="TreeGrafter"/>
</dbReference>
<dbReference type="InterPro" id="IPR057887">
    <property type="entry name" value="IQUB_helical"/>
</dbReference>
<dbReference type="AlphaFoldDB" id="A0AAW0TAY5"/>
<dbReference type="PANTHER" id="PTHR21074:SF0">
    <property type="entry name" value="IQ AND UBIQUITIN-LIKE DOMAIN-CONTAINING PROTEIN"/>
    <property type="match status" value="1"/>
</dbReference>
<proteinExistence type="predicted"/>
<feature type="domain" description="Ubiquitin-like" evidence="2">
    <location>
        <begin position="189"/>
        <end position="223"/>
    </location>
</feature>
<accession>A0AAW0TAY5</accession>
<dbReference type="PROSITE" id="PS50053">
    <property type="entry name" value="UBIQUITIN_2"/>
    <property type="match status" value="1"/>
</dbReference>
<evidence type="ECO:0000313" key="4">
    <source>
        <dbReference type="Proteomes" id="UP001487740"/>
    </source>
</evidence>
<protein>
    <recommendedName>
        <fullName evidence="2">Ubiquitin-like domain-containing protein</fullName>
    </recommendedName>
</protein>
<reference evidence="3 4" key="1">
    <citation type="submission" date="2023-03" db="EMBL/GenBank/DDBJ databases">
        <title>High-quality genome of Scylla paramamosain provides insights in environmental adaptation.</title>
        <authorList>
            <person name="Zhang L."/>
        </authorList>
    </citation>
    <scope>NUCLEOTIDE SEQUENCE [LARGE SCALE GENOMIC DNA]</scope>
    <source>
        <strain evidence="3">LZ_2023a</strain>
        <tissue evidence="3">Muscle</tissue>
    </source>
</reference>
<feature type="compositionally biased region" description="Polar residues" evidence="1">
    <location>
        <begin position="1"/>
        <end position="19"/>
    </location>
</feature>
<organism evidence="3 4">
    <name type="scientific">Scylla paramamosain</name>
    <name type="common">Mud crab</name>
    <dbReference type="NCBI Taxonomy" id="85552"/>
    <lineage>
        <taxon>Eukaryota</taxon>
        <taxon>Metazoa</taxon>
        <taxon>Ecdysozoa</taxon>
        <taxon>Arthropoda</taxon>
        <taxon>Crustacea</taxon>
        <taxon>Multicrustacea</taxon>
        <taxon>Malacostraca</taxon>
        <taxon>Eumalacostraca</taxon>
        <taxon>Eucarida</taxon>
        <taxon>Decapoda</taxon>
        <taxon>Pleocyemata</taxon>
        <taxon>Brachyura</taxon>
        <taxon>Eubrachyura</taxon>
        <taxon>Portunoidea</taxon>
        <taxon>Portunidae</taxon>
        <taxon>Portuninae</taxon>
        <taxon>Scylla</taxon>
    </lineage>
</organism>
<sequence>MSPNLEQTQDSPSPSSETSEAGVGVPCPDPRQEQPWPRQTRPKSSPGERPGRRGSASWEEEALVVADVEEVGAVGGVGGVAWGHEAHSWGQDAAHTGVRGAHDDADDDEAGWAEGGPVATVKLVLETGVGVITRAWPLNQPLHALRTQLSHTTQVPAQYVQVRLSDPGAGSTRQAPLSLPPGCVWPLWRLVLRGRMLGDEATLRGVGVEANETVQVGVSSKRPHTHPLTLLAPTSPPLPTPDVITVIVSEGGGVEREVVVEVEWASGPKVWLGGFRHKLSGLHYHNAATQTLATTRPAPGRVTRGCQTVWARTRGTQTRRHAHTQTTALHPLLATPTPIIITPRPYVPARQYDVAKVRAAAAACTRRVSEADSEEQRVITSPSCPSTEEDLEPNQRREWLVPLTQLYARLENWRRRQVALVTETLKGRERRAALVALLDKETELLRALETHRGIRTARRRNAAVAHFLQEVARPQVWAVSGHVGGVEVETPDTHPIRTLAALATALTQDATPDVRAHHFHTLTATVASHQGVQGAGRGGQRVAGDLQRLAGRGISLLTRGTSDARLRGLRKRLHGLILTYLHEIQGPESRFQFAAIGVMDEDQRGRETARQDEATTTFKVPGRLVNVARVPLRASLTYCRASGFL</sequence>
<name>A0AAW0TAY5_SCYPA</name>
<dbReference type="GO" id="GO:0031514">
    <property type="term" value="C:motile cilium"/>
    <property type="evidence" value="ECO:0007669"/>
    <property type="project" value="TreeGrafter"/>
</dbReference>
<gene>
    <name evidence="3" type="ORF">O3P69_014247</name>
</gene>
<keyword evidence="4" id="KW-1185">Reference proteome</keyword>
<comment type="caution">
    <text evidence="3">The sequence shown here is derived from an EMBL/GenBank/DDBJ whole genome shotgun (WGS) entry which is preliminary data.</text>
</comment>
<dbReference type="Proteomes" id="UP001487740">
    <property type="component" value="Unassembled WGS sequence"/>
</dbReference>